<dbReference type="Proteomes" id="UP001501585">
    <property type="component" value="Unassembled WGS sequence"/>
</dbReference>
<dbReference type="InterPro" id="IPR032721">
    <property type="entry name" value="Toxin-deaminase"/>
</dbReference>
<organism evidence="1 2">
    <name type="scientific">Nocardiopsis rhodophaea</name>
    <dbReference type="NCBI Taxonomy" id="280238"/>
    <lineage>
        <taxon>Bacteria</taxon>
        <taxon>Bacillati</taxon>
        <taxon>Actinomycetota</taxon>
        <taxon>Actinomycetes</taxon>
        <taxon>Streptosporangiales</taxon>
        <taxon>Nocardiopsidaceae</taxon>
        <taxon>Nocardiopsis</taxon>
    </lineage>
</organism>
<sequence>MYIYTERPPCTSCQNVIDQFSKEYPDIDIRVTWGKNGRVYIDTSKGYVDPDVSKYQESKWANDQLPDFIRKRK</sequence>
<proteinExistence type="predicted"/>
<reference evidence="1 2" key="1">
    <citation type="journal article" date="2019" name="Int. J. Syst. Evol. Microbiol.">
        <title>The Global Catalogue of Microorganisms (GCM) 10K type strain sequencing project: providing services to taxonomists for standard genome sequencing and annotation.</title>
        <authorList>
            <consortium name="The Broad Institute Genomics Platform"/>
            <consortium name="The Broad Institute Genome Sequencing Center for Infectious Disease"/>
            <person name="Wu L."/>
            <person name="Ma J."/>
        </authorList>
    </citation>
    <scope>NUCLEOTIDE SEQUENCE [LARGE SCALE GENOMIC DNA]</scope>
    <source>
        <strain evidence="1 2">JCM 15313</strain>
    </source>
</reference>
<accession>A0ABN2TB18</accession>
<keyword evidence="2" id="KW-1185">Reference proteome</keyword>
<protein>
    <submittedName>
        <fullName evidence="1">Uncharacterized protein</fullName>
    </submittedName>
</protein>
<comment type="caution">
    <text evidence="1">The sequence shown here is derived from an EMBL/GenBank/DDBJ whole genome shotgun (WGS) entry which is preliminary data.</text>
</comment>
<dbReference type="Pfam" id="PF14424">
    <property type="entry name" value="Toxin-deaminase"/>
    <property type="match status" value="1"/>
</dbReference>
<name>A0ABN2TB18_9ACTN</name>
<dbReference type="EMBL" id="BAAAPC010000013">
    <property type="protein sequence ID" value="GAA2003279.1"/>
    <property type="molecule type" value="Genomic_DNA"/>
</dbReference>
<evidence type="ECO:0000313" key="2">
    <source>
        <dbReference type="Proteomes" id="UP001501585"/>
    </source>
</evidence>
<gene>
    <name evidence="1" type="ORF">GCM10009799_33020</name>
</gene>
<evidence type="ECO:0000313" key="1">
    <source>
        <dbReference type="EMBL" id="GAA2003279.1"/>
    </source>
</evidence>